<keyword evidence="4 8" id="KW-0406">Ion transport</keyword>
<sequence>MLNGALAHRYAQALFELAIEMSVLDQIDKELHDLAEIVAQNNELKVLLNHPNIEAETKKKVLAKILDDTVSDMTSHFVYLLIDRRRQNLLSLVQREFARLANEARNLIEAKVTSATALTPAQEEKLKEMIARSTGKNVRLLSEVNPTLIGGAKLQVGDRVMDGSITTALSKIRDELKKTSLKPQQEVGVN</sequence>
<dbReference type="HAMAP" id="MF_01416">
    <property type="entry name" value="ATP_synth_delta_bact"/>
    <property type="match status" value="1"/>
</dbReference>
<dbReference type="GO" id="GO:0045259">
    <property type="term" value="C:proton-transporting ATP synthase complex"/>
    <property type="evidence" value="ECO:0007669"/>
    <property type="project" value="UniProtKB-KW"/>
</dbReference>
<dbReference type="Pfam" id="PF00213">
    <property type="entry name" value="OSCP"/>
    <property type="match status" value="1"/>
</dbReference>
<dbReference type="GO" id="GO:0046933">
    <property type="term" value="F:proton-transporting ATP synthase activity, rotational mechanism"/>
    <property type="evidence" value="ECO:0007669"/>
    <property type="project" value="UniProtKB-UniRule"/>
</dbReference>
<dbReference type="InterPro" id="IPR020781">
    <property type="entry name" value="ATPase_OSCP/d_CS"/>
</dbReference>
<protein>
    <recommendedName>
        <fullName evidence="8">ATP synthase subunit delta</fullName>
    </recommendedName>
    <alternativeName>
        <fullName evidence="8">ATP synthase F(1) sector subunit delta</fullName>
    </alternativeName>
    <alternativeName>
        <fullName evidence="8">F-type ATPase subunit delta</fullName>
        <shortName evidence="8">F-ATPase subunit delta</shortName>
    </alternativeName>
</protein>
<evidence type="ECO:0000256" key="5">
    <source>
        <dbReference type="ARBA" id="ARBA00023136"/>
    </source>
</evidence>
<organism evidence="9 10">
    <name type="scientific">Dehalobacter restrictus</name>
    <dbReference type="NCBI Taxonomy" id="55583"/>
    <lineage>
        <taxon>Bacteria</taxon>
        <taxon>Bacillati</taxon>
        <taxon>Bacillota</taxon>
        <taxon>Clostridia</taxon>
        <taxon>Eubacteriales</taxon>
        <taxon>Desulfitobacteriaceae</taxon>
        <taxon>Dehalobacter</taxon>
    </lineage>
</organism>
<accession>A0A857DLY1</accession>
<dbReference type="PROSITE" id="PS00389">
    <property type="entry name" value="ATPASE_DELTA"/>
    <property type="match status" value="1"/>
</dbReference>
<keyword evidence="2 8" id="KW-0813">Transport</keyword>
<dbReference type="NCBIfam" id="NF004403">
    <property type="entry name" value="PRK05758.2-4"/>
    <property type="match status" value="1"/>
</dbReference>
<keyword evidence="6 8" id="KW-0139">CF(1)</keyword>
<comment type="function">
    <text evidence="8">F(1)F(0) ATP synthase produces ATP from ADP in the presence of a proton or sodium gradient. F-type ATPases consist of two structural domains, F(1) containing the extramembraneous catalytic core and F(0) containing the membrane proton channel, linked together by a central stalk and a peripheral stalk. During catalysis, ATP synthesis in the catalytic domain of F(1) is coupled via a rotary mechanism of the central stalk subunits to proton translocation.</text>
</comment>
<keyword evidence="7 8" id="KW-0066">ATP synthesis</keyword>
<evidence type="ECO:0000313" key="9">
    <source>
        <dbReference type="EMBL" id="QHA01731.1"/>
    </source>
</evidence>
<evidence type="ECO:0000256" key="1">
    <source>
        <dbReference type="ARBA" id="ARBA00004370"/>
    </source>
</evidence>
<proteinExistence type="inferred from homology"/>
<keyword evidence="8" id="KW-1003">Cell membrane</keyword>
<evidence type="ECO:0000256" key="2">
    <source>
        <dbReference type="ARBA" id="ARBA00022448"/>
    </source>
</evidence>
<dbReference type="SUPFAM" id="SSF47928">
    <property type="entry name" value="N-terminal domain of the delta subunit of the F1F0-ATP synthase"/>
    <property type="match status" value="1"/>
</dbReference>
<reference evidence="9 10" key="1">
    <citation type="submission" date="2019-12" db="EMBL/GenBank/DDBJ databases">
        <title>Sequence classification of anaerobic respiratory reductive dehalogenases: First we see many, then we see few.</title>
        <authorList>
            <person name="Molenda O."/>
            <person name="Puentes Jacome L.A."/>
            <person name="Cao X."/>
            <person name="Nesbo C.L."/>
            <person name="Tang S."/>
            <person name="Morson N."/>
            <person name="Patron J."/>
            <person name="Lomheim L."/>
            <person name="Wishart D.S."/>
            <person name="Edwards E.A."/>
        </authorList>
    </citation>
    <scope>NUCLEOTIDE SEQUENCE [LARGE SCALE GENOMIC DNA]</scope>
    <source>
        <strain evidence="9 10">12DCA</strain>
    </source>
</reference>
<comment type="subcellular location">
    <subcellularLocation>
        <location evidence="8">Cell membrane</location>
        <topology evidence="8">Peripheral membrane protein</topology>
    </subcellularLocation>
    <subcellularLocation>
        <location evidence="1">Membrane</location>
    </subcellularLocation>
</comment>
<evidence type="ECO:0000256" key="4">
    <source>
        <dbReference type="ARBA" id="ARBA00023065"/>
    </source>
</evidence>
<evidence type="ECO:0000256" key="6">
    <source>
        <dbReference type="ARBA" id="ARBA00023196"/>
    </source>
</evidence>
<dbReference type="AlphaFoldDB" id="A0A857DLY1"/>
<dbReference type="Proteomes" id="UP000430508">
    <property type="component" value="Chromosome"/>
</dbReference>
<dbReference type="PANTHER" id="PTHR11910">
    <property type="entry name" value="ATP SYNTHASE DELTA CHAIN"/>
    <property type="match status" value="1"/>
</dbReference>
<name>A0A857DLY1_9FIRM</name>
<keyword evidence="3 8" id="KW-0375">Hydrogen ion transport</keyword>
<dbReference type="EMBL" id="CP046996">
    <property type="protein sequence ID" value="QHA01731.1"/>
    <property type="molecule type" value="Genomic_DNA"/>
</dbReference>
<dbReference type="GO" id="GO:0005886">
    <property type="term" value="C:plasma membrane"/>
    <property type="evidence" value="ECO:0007669"/>
    <property type="project" value="UniProtKB-SubCell"/>
</dbReference>
<dbReference type="PRINTS" id="PR00125">
    <property type="entry name" value="ATPASEDELTA"/>
</dbReference>
<dbReference type="Gene3D" id="1.10.520.20">
    <property type="entry name" value="N-terminal domain of the delta subunit of the F1F0-ATP synthase"/>
    <property type="match status" value="1"/>
</dbReference>
<dbReference type="InterPro" id="IPR000711">
    <property type="entry name" value="ATPase_OSCP/dsu"/>
</dbReference>
<evidence type="ECO:0000313" key="10">
    <source>
        <dbReference type="Proteomes" id="UP000430508"/>
    </source>
</evidence>
<evidence type="ECO:0000256" key="7">
    <source>
        <dbReference type="ARBA" id="ARBA00023310"/>
    </source>
</evidence>
<evidence type="ECO:0000256" key="3">
    <source>
        <dbReference type="ARBA" id="ARBA00022781"/>
    </source>
</evidence>
<dbReference type="NCBIfam" id="TIGR01145">
    <property type="entry name" value="ATP_synt_delta"/>
    <property type="match status" value="1"/>
</dbReference>
<comment type="similarity">
    <text evidence="8">Belongs to the ATPase delta chain family.</text>
</comment>
<dbReference type="NCBIfam" id="NF004402">
    <property type="entry name" value="PRK05758.2-2"/>
    <property type="match status" value="1"/>
</dbReference>
<evidence type="ECO:0000256" key="8">
    <source>
        <dbReference type="HAMAP-Rule" id="MF_01416"/>
    </source>
</evidence>
<comment type="function">
    <text evidence="8">This protein is part of the stalk that links CF(0) to CF(1). It either transmits conformational changes from CF(0) to CF(1) or is implicated in proton conduction.</text>
</comment>
<dbReference type="InterPro" id="IPR026015">
    <property type="entry name" value="ATP_synth_OSCP/delta_N_sf"/>
</dbReference>
<gene>
    <name evidence="8" type="primary">atpH</name>
    <name evidence="9" type="ORF">GQ588_14320</name>
</gene>
<keyword evidence="5 8" id="KW-0472">Membrane</keyword>
<dbReference type="RefSeq" id="WP_019224989.1">
    <property type="nucleotide sequence ID" value="NZ_CP046996.1"/>
</dbReference>